<evidence type="ECO:0000313" key="5">
    <source>
        <dbReference type="Proteomes" id="UP001500483"/>
    </source>
</evidence>
<dbReference type="Proteomes" id="UP001500483">
    <property type="component" value="Unassembled WGS sequence"/>
</dbReference>
<organism evidence="4 5">
    <name type="scientific">Saccharopolyspora gregorii</name>
    <dbReference type="NCBI Taxonomy" id="33914"/>
    <lineage>
        <taxon>Bacteria</taxon>
        <taxon>Bacillati</taxon>
        <taxon>Actinomycetota</taxon>
        <taxon>Actinomycetes</taxon>
        <taxon>Pseudonocardiales</taxon>
        <taxon>Pseudonocardiaceae</taxon>
        <taxon>Saccharopolyspora</taxon>
    </lineage>
</organism>
<accession>A0ABP6RQT5</accession>
<dbReference type="PANTHER" id="PTHR43877">
    <property type="entry name" value="AMINOALKYLPHOSPHONATE N-ACETYLTRANSFERASE-RELATED-RELATED"/>
    <property type="match status" value="1"/>
</dbReference>
<comment type="caution">
    <text evidence="4">The sequence shown here is derived from an EMBL/GenBank/DDBJ whole genome shotgun (WGS) entry which is preliminary data.</text>
</comment>
<reference evidence="5" key="1">
    <citation type="journal article" date="2019" name="Int. J. Syst. Evol. Microbiol.">
        <title>The Global Catalogue of Microorganisms (GCM) 10K type strain sequencing project: providing services to taxonomists for standard genome sequencing and annotation.</title>
        <authorList>
            <consortium name="The Broad Institute Genomics Platform"/>
            <consortium name="The Broad Institute Genome Sequencing Center for Infectious Disease"/>
            <person name="Wu L."/>
            <person name="Ma J."/>
        </authorList>
    </citation>
    <scope>NUCLEOTIDE SEQUENCE [LARGE SCALE GENOMIC DNA]</scope>
    <source>
        <strain evidence="5">JCM 9687</strain>
    </source>
</reference>
<proteinExistence type="predicted"/>
<keyword evidence="5" id="KW-1185">Reference proteome</keyword>
<dbReference type="Pfam" id="PF00583">
    <property type="entry name" value="Acetyltransf_1"/>
    <property type="match status" value="1"/>
</dbReference>
<name>A0ABP6RQT5_9PSEU</name>
<protein>
    <submittedName>
        <fullName evidence="4">GNAT family N-acetyltransferase</fullName>
    </submittedName>
</protein>
<dbReference type="InterPro" id="IPR050832">
    <property type="entry name" value="Bact_Acetyltransf"/>
</dbReference>
<keyword evidence="1" id="KW-0808">Transferase</keyword>
<evidence type="ECO:0000313" key="4">
    <source>
        <dbReference type="EMBL" id="GAA3357612.1"/>
    </source>
</evidence>
<evidence type="ECO:0000256" key="2">
    <source>
        <dbReference type="ARBA" id="ARBA00023315"/>
    </source>
</evidence>
<gene>
    <name evidence="4" type="ORF">GCM10020366_26370</name>
</gene>
<dbReference type="InterPro" id="IPR016181">
    <property type="entry name" value="Acyl_CoA_acyltransferase"/>
</dbReference>
<dbReference type="PROSITE" id="PS51186">
    <property type="entry name" value="GNAT"/>
    <property type="match status" value="1"/>
</dbReference>
<keyword evidence="2" id="KW-0012">Acyltransferase</keyword>
<dbReference type="Gene3D" id="3.40.630.30">
    <property type="match status" value="1"/>
</dbReference>
<dbReference type="InterPro" id="IPR000182">
    <property type="entry name" value="GNAT_dom"/>
</dbReference>
<dbReference type="EMBL" id="BAAAYK010000038">
    <property type="protein sequence ID" value="GAA3357612.1"/>
    <property type="molecule type" value="Genomic_DNA"/>
</dbReference>
<evidence type="ECO:0000256" key="1">
    <source>
        <dbReference type="ARBA" id="ARBA00022679"/>
    </source>
</evidence>
<sequence>MVRAGGAIGFPVDAPAELIAEAAAGELRDVGSGRQELLVERDGGLLVGMVLVRGKEGQVFRHRAEVRKLIVHPGRQRGGIGRRLLARAVERARDLGFRQLVLATRGGTHLPEFYRRQGWAEVGRFPAALQVAPGDFRDEHWFQCEL</sequence>
<feature type="domain" description="N-acetyltransferase" evidence="3">
    <location>
        <begin position="1"/>
        <end position="143"/>
    </location>
</feature>
<dbReference type="SUPFAM" id="SSF55729">
    <property type="entry name" value="Acyl-CoA N-acyltransferases (Nat)"/>
    <property type="match status" value="1"/>
</dbReference>
<evidence type="ECO:0000259" key="3">
    <source>
        <dbReference type="PROSITE" id="PS51186"/>
    </source>
</evidence>